<dbReference type="SUPFAM" id="SSF52335">
    <property type="entry name" value="Methylglyoxal synthase-like"/>
    <property type="match status" value="1"/>
</dbReference>
<protein>
    <submittedName>
        <fullName evidence="2">Uncharacterized protein</fullName>
    </submittedName>
</protein>
<organism evidence="2">
    <name type="scientific">Pseudo-nitzschia australis</name>
    <dbReference type="NCBI Taxonomy" id="44445"/>
    <lineage>
        <taxon>Eukaryota</taxon>
        <taxon>Sar</taxon>
        <taxon>Stramenopiles</taxon>
        <taxon>Ochrophyta</taxon>
        <taxon>Bacillariophyta</taxon>
        <taxon>Bacillariophyceae</taxon>
        <taxon>Bacillariophycidae</taxon>
        <taxon>Bacillariales</taxon>
        <taxon>Bacillariaceae</taxon>
        <taxon>Pseudo-nitzschia</taxon>
    </lineage>
</organism>
<gene>
    <name evidence="2" type="ORF">PAUS00366_LOCUS18660</name>
</gene>
<reference evidence="2" key="1">
    <citation type="submission" date="2021-01" db="EMBL/GenBank/DDBJ databases">
        <authorList>
            <person name="Corre E."/>
            <person name="Pelletier E."/>
            <person name="Niang G."/>
            <person name="Scheremetjew M."/>
            <person name="Finn R."/>
            <person name="Kale V."/>
            <person name="Holt S."/>
            <person name="Cochrane G."/>
            <person name="Meng A."/>
            <person name="Brown T."/>
            <person name="Cohen L."/>
        </authorList>
    </citation>
    <scope>NUCLEOTIDE SEQUENCE</scope>
    <source>
        <strain evidence="2">10249 10 AB</strain>
    </source>
</reference>
<evidence type="ECO:0000313" key="2">
    <source>
        <dbReference type="EMBL" id="CAE0725903.1"/>
    </source>
</evidence>
<proteinExistence type="predicted"/>
<evidence type="ECO:0000256" key="1">
    <source>
        <dbReference type="SAM" id="MobiDB-lite"/>
    </source>
</evidence>
<dbReference type="Gene3D" id="3.40.50.1380">
    <property type="entry name" value="Methylglyoxal synthase-like domain"/>
    <property type="match status" value="1"/>
</dbReference>
<dbReference type="InterPro" id="IPR036914">
    <property type="entry name" value="MGS-like_dom_sf"/>
</dbReference>
<feature type="region of interest" description="Disordered" evidence="1">
    <location>
        <begin position="1"/>
        <end position="20"/>
    </location>
</feature>
<dbReference type="AlphaFoldDB" id="A0A7S4ENS3"/>
<name>A0A7S4ENS3_9STRA</name>
<accession>A0A7S4ENS3</accession>
<sequence length="142" mass="15199">MLSKSSASREPNQVFEGDSDNVFGSSCNSGSLGGDTELVASMMTSGNLCGFLFFQDAIASHQHQCDVDCLGCQAKVRNTIIVTTPTTALAFVALFRFALKGEGKPELLPSFFFSLQSPTVGAYLESQRKIVKSKSCINATNQ</sequence>
<dbReference type="EMBL" id="HBIX01027616">
    <property type="protein sequence ID" value="CAE0725903.1"/>
    <property type="molecule type" value="Transcribed_RNA"/>
</dbReference>
<feature type="compositionally biased region" description="Polar residues" evidence="1">
    <location>
        <begin position="1"/>
        <end position="11"/>
    </location>
</feature>